<organism evidence="2">
    <name type="scientific">uncultured Acidimicrobiales bacterium</name>
    <dbReference type="NCBI Taxonomy" id="310071"/>
    <lineage>
        <taxon>Bacteria</taxon>
        <taxon>Bacillati</taxon>
        <taxon>Actinomycetota</taxon>
        <taxon>Acidimicrobiia</taxon>
        <taxon>Acidimicrobiales</taxon>
        <taxon>environmental samples</taxon>
    </lineage>
</organism>
<protein>
    <submittedName>
        <fullName evidence="2">Uncharacterized protein</fullName>
    </submittedName>
</protein>
<dbReference type="AlphaFoldDB" id="A0A6J4IH79"/>
<keyword evidence="1" id="KW-1133">Transmembrane helix</keyword>
<keyword evidence="1" id="KW-0812">Transmembrane</keyword>
<name>A0A6J4IH79_9ACTN</name>
<proteinExistence type="predicted"/>
<sequence length="96" mass="10053">MADRPQPDDDPVLTRRAQIGRLVALGQKVGYSLWLVAIVVFVVGAVTGFRPAMVTIVIGCLAAGSALLAPSIVISYGVRAADRDERRGPGEGGRHG</sequence>
<reference evidence="2" key="1">
    <citation type="submission" date="2020-02" db="EMBL/GenBank/DDBJ databases">
        <authorList>
            <person name="Meier V. D."/>
        </authorList>
    </citation>
    <scope>NUCLEOTIDE SEQUENCE</scope>
    <source>
        <strain evidence="2">AVDCRST_MAG10</strain>
    </source>
</reference>
<gene>
    <name evidence="2" type="ORF">AVDCRST_MAG10-2314</name>
</gene>
<evidence type="ECO:0000256" key="1">
    <source>
        <dbReference type="SAM" id="Phobius"/>
    </source>
</evidence>
<feature type="transmembrane region" description="Helical" evidence="1">
    <location>
        <begin position="55"/>
        <end position="78"/>
    </location>
</feature>
<dbReference type="EMBL" id="CADCTB010000143">
    <property type="protein sequence ID" value="CAA9252301.1"/>
    <property type="molecule type" value="Genomic_DNA"/>
</dbReference>
<accession>A0A6J4IH79</accession>
<feature type="transmembrane region" description="Helical" evidence="1">
    <location>
        <begin position="31"/>
        <end position="49"/>
    </location>
</feature>
<keyword evidence="1" id="KW-0472">Membrane</keyword>
<evidence type="ECO:0000313" key="2">
    <source>
        <dbReference type="EMBL" id="CAA9252301.1"/>
    </source>
</evidence>